<dbReference type="AlphaFoldDB" id="A0A7C2ZCT7"/>
<dbReference type="GO" id="GO:0030643">
    <property type="term" value="P:intracellular phosphate ion homeostasis"/>
    <property type="evidence" value="ECO:0007669"/>
    <property type="project" value="InterPro"/>
</dbReference>
<name>A0A7C2ZCT7_9CREN</name>
<reference evidence="2" key="1">
    <citation type="journal article" date="2020" name="mSystems">
        <title>Genome- and Community-Level Interaction Insights into Carbon Utilization and Element Cycling Functions of Hydrothermarchaeota in Hydrothermal Sediment.</title>
        <authorList>
            <person name="Zhou Z."/>
            <person name="Liu Y."/>
            <person name="Xu W."/>
            <person name="Pan J."/>
            <person name="Luo Z.H."/>
            <person name="Li M."/>
        </authorList>
    </citation>
    <scope>NUCLEOTIDE SEQUENCE [LARGE SCALE GENOMIC DNA]</scope>
    <source>
        <strain evidence="2">SpSt-16</strain>
    </source>
</reference>
<gene>
    <name evidence="2" type="ORF">ENO77_05110</name>
</gene>
<organism evidence="2">
    <name type="scientific">Ignisphaera aggregans</name>
    <dbReference type="NCBI Taxonomy" id="334771"/>
    <lineage>
        <taxon>Archaea</taxon>
        <taxon>Thermoproteota</taxon>
        <taxon>Thermoprotei</taxon>
        <taxon>Desulfurococcales</taxon>
        <taxon>Desulfurococcaceae</taxon>
        <taxon>Ignisphaera</taxon>
    </lineage>
</organism>
<proteinExistence type="predicted"/>
<dbReference type="Pfam" id="PF01895">
    <property type="entry name" value="PhoU"/>
    <property type="match status" value="1"/>
</dbReference>
<dbReference type="PANTHER" id="PTHR42930">
    <property type="entry name" value="PHOSPHATE-SPECIFIC TRANSPORT SYSTEM ACCESSORY PROTEIN PHOU"/>
    <property type="match status" value="1"/>
</dbReference>
<dbReference type="EMBL" id="DSGT01000014">
    <property type="protein sequence ID" value="HEW53516.1"/>
    <property type="molecule type" value="Genomic_DNA"/>
</dbReference>
<evidence type="ECO:0000313" key="2">
    <source>
        <dbReference type="EMBL" id="HEW53516.1"/>
    </source>
</evidence>
<dbReference type="InterPro" id="IPR038078">
    <property type="entry name" value="PhoU-like_sf"/>
</dbReference>
<evidence type="ECO:0000259" key="1">
    <source>
        <dbReference type="Pfam" id="PF01895"/>
    </source>
</evidence>
<protein>
    <submittedName>
        <fullName evidence="2">Phosphate uptake regulator PhoU</fullName>
    </submittedName>
</protein>
<dbReference type="SUPFAM" id="SSF109755">
    <property type="entry name" value="PhoU-like"/>
    <property type="match status" value="1"/>
</dbReference>
<sequence>MSLMGVELERLKSILHHMAQNIKNVVKLTKTLMEVEDVAKRKSIRSDIENIVLILDKMRRDFVNEVMIFIARRQPLGRELISAHILISIAYDVYRISRYCREIARIDEMLEPSASLNAIANLSDIFKKAVEAVEAALDDLVRFSPEKFDFVNEIDAQVDDIYKNMLLEITSCSSFIPRDMAIKALIMRHIERIVDHAKYIEQYLTEIL</sequence>
<dbReference type="PANTHER" id="PTHR42930:SF3">
    <property type="entry name" value="PHOSPHATE-SPECIFIC TRANSPORT SYSTEM ACCESSORY PROTEIN PHOU"/>
    <property type="match status" value="1"/>
</dbReference>
<dbReference type="GO" id="GO:0045936">
    <property type="term" value="P:negative regulation of phosphate metabolic process"/>
    <property type="evidence" value="ECO:0007669"/>
    <property type="project" value="InterPro"/>
</dbReference>
<dbReference type="InterPro" id="IPR028366">
    <property type="entry name" value="PhoU"/>
</dbReference>
<dbReference type="InterPro" id="IPR026022">
    <property type="entry name" value="PhoU_dom"/>
</dbReference>
<dbReference type="Gene3D" id="1.20.58.220">
    <property type="entry name" value="Phosphate transport system protein phou homolog 2, domain 2"/>
    <property type="match status" value="1"/>
</dbReference>
<feature type="domain" description="PhoU" evidence="1">
    <location>
        <begin position="16"/>
        <end position="105"/>
    </location>
</feature>
<comment type="caution">
    <text evidence="2">The sequence shown here is derived from an EMBL/GenBank/DDBJ whole genome shotgun (WGS) entry which is preliminary data.</text>
</comment>
<accession>A0A7C2ZCT7</accession>